<comment type="caution">
    <text evidence="1">The sequence shown here is derived from an EMBL/GenBank/DDBJ whole genome shotgun (WGS) entry which is preliminary data.</text>
</comment>
<accession>E7QWJ4</accession>
<dbReference type="eggNOG" id="arCOG08163">
    <property type="taxonomic scope" value="Archaea"/>
</dbReference>
<dbReference type="PATRIC" id="fig|797209.4.peg.3127"/>
<name>E7QWJ4_HALPU</name>
<dbReference type="Proteomes" id="UP000003751">
    <property type="component" value="Unassembled WGS sequence"/>
</dbReference>
<dbReference type="EMBL" id="AEMG01000018">
    <property type="protein sequence ID" value="EFW91090.1"/>
    <property type="molecule type" value="Genomic_DNA"/>
</dbReference>
<evidence type="ECO:0000313" key="1">
    <source>
        <dbReference type="EMBL" id="EFW91090.1"/>
    </source>
</evidence>
<dbReference type="OrthoDB" id="350006at2157"/>
<gene>
    <name evidence="1" type="ORF">ZOD2009_15911</name>
</gene>
<dbReference type="RefSeq" id="WP_007981423.1">
    <property type="nucleotide sequence ID" value="NZ_AEMG01000018.1"/>
</dbReference>
<protein>
    <submittedName>
        <fullName evidence="1">Uncharacterized protein</fullName>
    </submittedName>
</protein>
<evidence type="ECO:0000313" key="2">
    <source>
        <dbReference type="Proteomes" id="UP000003751"/>
    </source>
</evidence>
<proteinExistence type="predicted"/>
<reference evidence="1 2" key="1">
    <citation type="journal article" date="2014" name="ISME J.">
        <title>Trehalose/2-sulfotrehalose biosynthesis and glycine-betaine uptake are widely spread mechanisms for osmoadaptation in the Halobacteriales.</title>
        <authorList>
            <person name="Youssef N.H."/>
            <person name="Savage-Ashlock K.N."/>
            <person name="McCully A.L."/>
            <person name="Luedtke B."/>
            <person name="Shaw E.I."/>
            <person name="Hoff W.D."/>
            <person name="Elshahed M.S."/>
        </authorList>
    </citation>
    <scope>NUCLEOTIDE SEQUENCE [LARGE SCALE GENOMIC DNA]</scope>
    <source>
        <strain evidence="1 2">DX253</strain>
    </source>
</reference>
<sequence length="83" mass="9580">MQQKCLVVHESGEADHGRTFERRTDALDTSQYCERFTSPNWWVICEACGERIPRYQRSKVVKHPEQYNCGDCGGSLRIGEVTE</sequence>
<dbReference type="AlphaFoldDB" id="E7QWJ4"/>
<organism evidence="1 2">
    <name type="scientific">Haladaptatus paucihalophilus DX253</name>
    <dbReference type="NCBI Taxonomy" id="797209"/>
    <lineage>
        <taxon>Archaea</taxon>
        <taxon>Methanobacteriati</taxon>
        <taxon>Methanobacteriota</taxon>
        <taxon>Stenosarchaea group</taxon>
        <taxon>Halobacteria</taxon>
        <taxon>Halobacteriales</taxon>
        <taxon>Haladaptataceae</taxon>
        <taxon>Haladaptatus</taxon>
    </lineage>
</organism>